<gene>
    <name evidence="5" type="primary">MRPL7</name>
    <name evidence="5" type="ORF">LOC62_06G008719</name>
</gene>
<dbReference type="RefSeq" id="XP_062631245.1">
    <property type="nucleotide sequence ID" value="XM_062775261.1"/>
</dbReference>
<proteinExistence type="inferred from homology"/>
<dbReference type="GO" id="GO:0006412">
    <property type="term" value="P:translation"/>
    <property type="evidence" value="ECO:0007669"/>
    <property type="project" value="InterPro"/>
</dbReference>
<feature type="domain" description="Large ribosomal subunit protein uL5 C-terminal" evidence="4">
    <location>
        <begin position="205"/>
        <end position="313"/>
    </location>
</feature>
<keyword evidence="2 5" id="KW-0689">Ribosomal protein</keyword>
<dbReference type="SUPFAM" id="SSF55282">
    <property type="entry name" value="RL5-like"/>
    <property type="match status" value="1"/>
</dbReference>
<evidence type="ECO:0000256" key="2">
    <source>
        <dbReference type="ARBA" id="ARBA00022980"/>
    </source>
</evidence>
<dbReference type="EMBL" id="CP086719">
    <property type="protein sequence ID" value="WOO85219.1"/>
    <property type="molecule type" value="Genomic_DNA"/>
</dbReference>
<keyword evidence="6" id="KW-1185">Reference proteome</keyword>
<keyword evidence="3" id="KW-0687">Ribonucleoprotein</keyword>
<evidence type="ECO:0000313" key="5">
    <source>
        <dbReference type="EMBL" id="WOO85219.1"/>
    </source>
</evidence>
<evidence type="ECO:0000256" key="3">
    <source>
        <dbReference type="ARBA" id="ARBA00023274"/>
    </source>
</evidence>
<protein>
    <submittedName>
        <fullName evidence="5">54S ribosomal protein L7, mitochondrial</fullName>
    </submittedName>
</protein>
<dbReference type="AlphaFoldDB" id="A0AAF0YHG7"/>
<dbReference type="InterPro" id="IPR002132">
    <property type="entry name" value="Ribosomal_uL5"/>
</dbReference>
<comment type="similarity">
    <text evidence="1">Belongs to the universal ribosomal protein uL5 family.</text>
</comment>
<name>A0AAF0YHG7_9TREE</name>
<dbReference type="Proteomes" id="UP000827549">
    <property type="component" value="Chromosome 6"/>
</dbReference>
<sequence>MSLRTAVASASRAAYVSPLAASVRYASSSAAASSSSSSSSAATAAAAEQAWTVPEVHLGPTHQVRYRDHYNNSLASDLLYMTYNHRASETADKAVATAVAKAAAEQPKVTGYEANRPNAKPRGNRPVKQVTKGITVERIPELESITLHTMVKAAIGSKHQLLTGIMLLRAISGESFQGGGRASTGVQVVVSRNGAAAFKLRAGMPVAAKVELRGDAMYDFIQSLVDFVLPRIREFPGIELPAASASKTSPSALSGVVSFGVSGQAAALFPQVEANLDNYPRIPGFHMHFKTNAKGKDAQEFARTLLSGFRIPFHRK</sequence>
<accession>A0AAF0YHG7</accession>
<organism evidence="5 6">
    <name type="scientific">Vanrija pseudolonga</name>
    <dbReference type="NCBI Taxonomy" id="143232"/>
    <lineage>
        <taxon>Eukaryota</taxon>
        <taxon>Fungi</taxon>
        <taxon>Dikarya</taxon>
        <taxon>Basidiomycota</taxon>
        <taxon>Agaricomycotina</taxon>
        <taxon>Tremellomycetes</taxon>
        <taxon>Trichosporonales</taxon>
        <taxon>Trichosporonaceae</taxon>
        <taxon>Vanrija</taxon>
    </lineage>
</organism>
<dbReference type="Pfam" id="PF00673">
    <property type="entry name" value="Ribosomal_L5_C"/>
    <property type="match status" value="1"/>
</dbReference>
<reference evidence="5" key="1">
    <citation type="submission" date="2023-10" db="EMBL/GenBank/DDBJ databases">
        <authorList>
            <person name="Noh H."/>
        </authorList>
    </citation>
    <scope>NUCLEOTIDE SEQUENCE</scope>
    <source>
        <strain evidence="5">DUCC4014</strain>
    </source>
</reference>
<dbReference type="GO" id="GO:1990904">
    <property type="term" value="C:ribonucleoprotein complex"/>
    <property type="evidence" value="ECO:0007669"/>
    <property type="project" value="UniProtKB-KW"/>
</dbReference>
<dbReference type="GO" id="GO:0003735">
    <property type="term" value="F:structural constituent of ribosome"/>
    <property type="evidence" value="ECO:0007669"/>
    <property type="project" value="InterPro"/>
</dbReference>
<evidence type="ECO:0000313" key="6">
    <source>
        <dbReference type="Proteomes" id="UP000827549"/>
    </source>
</evidence>
<evidence type="ECO:0000259" key="4">
    <source>
        <dbReference type="Pfam" id="PF00673"/>
    </source>
</evidence>
<dbReference type="InterPro" id="IPR022803">
    <property type="entry name" value="Ribosomal_uL5_dom_sf"/>
</dbReference>
<evidence type="ECO:0000256" key="1">
    <source>
        <dbReference type="ARBA" id="ARBA00008553"/>
    </source>
</evidence>
<dbReference type="GeneID" id="87811883"/>
<dbReference type="InterPro" id="IPR031309">
    <property type="entry name" value="Ribosomal_uL5_C"/>
</dbReference>
<dbReference type="GO" id="GO:0005840">
    <property type="term" value="C:ribosome"/>
    <property type="evidence" value="ECO:0007669"/>
    <property type="project" value="UniProtKB-KW"/>
</dbReference>
<dbReference type="PANTHER" id="PTHR11994">
    <property type="entry name" value="60S RIBOSOMAL PROTEIN L11-RELATED"/>
    <property type="match status" value="1"/>
</dbReference>
<dbReference type="Gene3D" id="3.30.1440.10">
    <property type="match status" value="1"/>
</dbReference>